<keyword evidence="2" id="KW-1185">Reference proteome</keyword>
<organism evidence="1 2">
    <name type="scientific">Negadavirga shengliensis</name>
    <dbReference type="NCBI Taxonomy" id="1389218"/>
    <lineage>
        <taxon>Bacteria</taxon>
        <taxon>Pseudomonadati</taxon>
        <taxon>Bacteroidota</taxon>
        <taxon>Cytophagia</taxon>
        <taxon>Cytophagales</taxon>
        <taxon>Cyclobacteriaceae</taxon>
        <taxon>Negadavirga</taxon>
    </lineage>
</organism>
<protein>
    <submittedName>
        <fullName evidence="1">DUF4221 family protein</fullName>
    </submittedName>
</protein>
<sequence>MQLQKQAFKLLSAVFLTGHALFFSCTSNPDSSHERRLSYTIDTVRIDSKDEILFLQRDLLVSDYSEFEGMLYNFNDRTHHVEQINLNNLTLEKTVPFEQEGPNGTGFWTPDLQAVPGKQLFLGGERTGIYNLKGELQHRFDWTSVTKERGGLLDEERVFYQVVNPNFHHQVFAVVVHDHTSAVSLRRLNSSSKSIQSYNIDPQEHFKSYTLGDLNTYNKWYPKIHLSSIKDHVIVSHEFANDFYVLYPDKDSLISIYYDSPLLPSKVTPTREGDLENSTEDRKNALRNYRSQVVYGPLVFDSKNKHYVRLAASIQYGEKERERYLLPEISDSILYISIFDENFNHLVDQEIPEVKKTGIPKYFTREGALWMYLNVEDELGFIRIIQS</sequence>
<comment type="caution">
    <text evidence="1">The sequence shown here is derived from an EMBL/GenBank/DDBJ whole genome shotgun (WGS) entry which is preliminary data.</text>
</comment>
<dbReference type="RefSeq" id="WP_377062084.1">
    <property type="nucleotide sequence ID" value="NZ_JBHSJJ010000002.1"/>
</dbReference>
<dbReference type="Pfam" id="PF13970">
    <property type="entry name" value="DUF4221"/>
    <property type="match status" value="1"/>
</dbReference>
<evidence type="ECO:0000313" key="2">
    <source>
        <dbReference type="Proteomes" id="UP001595818"/>
    </source>
</evidence>
<accession>A0ABV9SXF6</accession>
<name>A0ABV9SXF6_9BACT</name>
<dbReference type="InterPro" id="IPR025316">
    <property type="entry name" value="DUF4221"/>
</dbReference>
<dbReference type="Proteomes" id="UP001595818">
    <property type="component" value="Unassembled WGS sequence"/>
</dbReference>
<reference evidence="2" key="1">
    <citation type="journal article" date="2019" name="Int. J. Syst. Evol. Microbiol.">
        <title>The Global Catalogue of Microorganisms (GCM) 10K type strain sequencing project: providing services to taxonomists for standard genome sequencing and annotation.</title>
        <authorList>
            <consortium name="The Broad Institute Genomics Platform"/>
            <consortium name="The Broad Institute Genome Sequencing Center for Infectious Disease"/>
            <person name="Wu L."/>
            <person name="Ma J."/>
        </authorList>
    </citation>
    <scope>NUCLEOTIDE SEQUENCE [LARGE SCALE GENOMIC DNA]</scope>
    <source>
        <strain evidence="2">CGMCC 4.7466</strain>
    </source>
</reference>
<evidence type="ECO:0000313" key="1">
    <source>
        <dbReference type="EMBL" id="MFC4871011.1"/>
    </source>
</evidence>
<dbReference type="EMBL" id="JBHSJJ010000002">
    <property type="protein sequence ID" value="MFC4871011.1"/>
    <property type="molecule type" value="Genomic_DNA"/>
</dbReference>
<gene>
    <name evidence="1" type="ORF">ACFPFU_04885</name>
</gene>
<dbReference type="PROSITE" id="PS51257">
    <property type="entry name" value="PROKAR_LIPOPROTEIN"/>
    <property type="match status" value="1"/>
</dbReference>
<proteinExistence type="predicted"/>